<gene>
    <name evidence="1" type="ORF">UU12_C0008G0009</name>
</gene>
<evidence type="ECO:0000313" key="2">
    <source>
        <dbReference type="Proteomes" id="UP000034562"/>
    </source>
</evidence>
<dbReference type="EMBL" id="LBZK01000008">
    <property type="protein sequence ID" value="KKR71102.1"/>
    <property type="molecule type" value="Genomic_DNA"/>
</dbReference>
<evidence type="ECO:0000313" key="1">
    <source>
        <dbReference type="EMBL" id="KKR71102.1"/>
    </source>
</evidence>
<sequence>MKNIILIGTVVVLAVSSIFLTIETATTGVEISRLEKTGSTLTDQKQVLDGSLVKTLSIAQLQEKGVELGFVKPENLIYVAEVAPVAKLP</sequence>
<proteinExistence type="predicted"/>
<dbReference type="STRING" id="1618563.UU12_C0008G0009"/>
<comment type="caution">
    <text evidence="1">The sequence shown here is derived from an EMBL/GenBank/DDBJ whole genome shotgun (WGS) entry which is preliminary data.</text>
</comment>
<name>A0A0G0W7B3_9BACT</name>
<organism evidence="1 2">
    <name type="scientific">Candidatus Woesebacteria bacterium GW2011_GWA2_40_7b</name>
    <dbReference type="NCBI Taxonomy" id="1618563"/>
    <lineage>
        <taxon>Bacteria</taxon>
        <taxon>Candidatus Woeseibacteriota</taxon>
    </lineage>
</organism>
<protein>
    <submittedName>
        <fullName evidence="1">Uncharacterized protein</fullName>
    </submittedName>
</protein>
<reference evidence="1 2" key="1">
    <citation type="journal article" date="2015" name="Nature">
        <title>rRNA introns, odd ribosomes, and small enigmatic genomes across a large radiation of phyla.</title>
        <authorList>
            <person name="Brown C.T."/>
            <person name="Hug L.A."/>
            <person name="Thomas B.C."/>
            <person name="Sharon I."/>
            <person name="Castelle C.J."/>
            <person name="Singh A."/>
            <person name="Wilkins M.J."/>
            <person name="Williams K.H."/>
            <person name="Banfield J.F."/>
        </authorList>
    </citation>
    <scope>NUCLEOTIDE SEQUENCE [LARGE SCALE GENOMIC DNA]</scope>
</reference>
<dbReference type="AlphaFoldDB" id="A0A0G0W7B3"/>
<dbReference type="Proteomes" id="UP000034562">
    <property type="component" value="Unassembled WGS sequence"/>
</dbReference>
<accession>A0A0G0W7B3</accession>